<proteinExistence type="predicted"/>
<comment type="caution">
    <text evidence="1">The sequence shown here is derived from an EMBL/GenBank/DDBJ whole genome shotgun (WGS) entry which is preliminary data.</text>
</comment>
<dbReference type="Proteomes" id="UP001139054">
    <property type="component" value="Unassembled WGS sequence"/>
</dbReference>
<dbReference type="EMBL" id="JAKLTY010000024">
    <property type="protein sequence ID" value="MCG2630949.1"/>
    <property type="molecule type" value="Genomic_DNA"/>
</dbReference>
<dbReference type="AlphaFoldDB" id="A0A9X1RDW4"/>
<organism evidence="1 2">
    <name type="scientific">Bradyrhizobium zhengyangense</name>
    <dbReference type="NCBI Taxonomy" id="2911009"/>
    <lineage>
        <taxon>Bacteria</taxon>
        <taxon>Pseudomonadati</taxon>
        <taxon>Pseudomonadota</taxon>
        <taxon>Alphaproteobacteria</taxon>
        <taxon>Hyphomicrobiales</taxon>
        <taxon>Nitrobacteraceae</taxon>
        <taxon>Bradyrhizobium</taxon>
    </lineage>
</organism>
<protein>
    <submittedName>
        <fullName evidence="1">Uncharacterized protein</fullName>
    </submittedName>
</protein>
<name>A0A9X1RDW4_9BRAD</name>
<reference evidence="1" key="1">
    <citation type="submission" date="2022-01" db="EMBL/GenBank/DDBJ databases">
        <title>Genome sequnece data of strain Bradyrhizobium sp. nov.</title>
        <authorList>
            <person name="Zhang J."/>
        </authorList>
    </citation>
    <scope>NUCLEOTIDE SEQUENCE</scope>
    <source>
        <strain evidence="1">WYCCWR 13023</strain>
    </source>
</reference>
<accession>A0A9X1RDW4</accession>
<evidence type="ECO:0000313" key="1">
    <source>
        <dbReference type="EMBL" id="MCG2630949.1"/>
    </source>
</evidence>
<gene>
    <name evidence="1" type="ORF">L6654_30405</name>
</gene>
<evidence type="ECO:0000313" key="2">
    <source>
        <dbReference type="Proteomes" id="UP001139054"/>
    </source>
</evidence>
<sequence length="55" mass="6222">MDSRADLSDEVQGLRLVRAFLSLPPEKRAEVMAFVEDLVRAHTQPDDGREVSPDR</sequence>